<gene>
    <name evidence="2" type="ORF">GXP70_18310</name>
</gene>
<dbReference type="KEGG" id="plyc:GXP70_18310"/>
<evidence type="ECO:0000313" key="3">
    <source>
        <dbReference type="Proteomes" id="UP000476064"/>
    </source>
</evidence>
<proteinExistence type="predicted"/>
<organism evidence="2 3">
    <name type="scientific">Paenibacillus lycopersici</name>
    <dbReference type="NCBI Taxonomy" id="2704462"/>
    <lineage>
        <taxon>Bacteria</taxon>
        <taxon>Bacillati</taxon>
        <taxon>Bacillota</taxon>
        <taxon>Bacilli</taxon>
        <taxon>Bacillales</taxon>
        <taxon>Paenibacillaceae</taxon>
        <taxon>Paenibacillus</taxon>
    </lineage>
</organism>
<dbReference type="EMBL" id="CP048209">
    <property type="protein sequence ID" value="QHT61735.1"/>
    <property type="molecule type" value="Genomic_DNA"/>
</dbReference>
<evidence type="ECO:0000313" key="2">
    <source>
        <dbReference type="EMBL" id="QHT61735.1"/>
    </source>
</evidence>
<dbReference type="RefSeq" id="WP_162358174.1">
    <property type="nucleotide sequence ID" value="NZ_CP048209.1"/>
</dbReference>
<feature type="domain" description="IrrE N-terminal-like" evidence="1">
    <location>
        <begin position="12"/>
        <end position="128"/>
    </location>
</feature>
<accession>A0A6C0G6T3</accession>
<name>A0A6C0G6T3_9BACL</name>
<sequence>MLMHLLPLYAEAEREGIKVVDYRFKSKRIKGLYSDNVITINAAAVCSKEERICVLAEELGHHHTSFGNILDQADVRNRKQERRARGWAYQRLVPLSTIAQAHHKGVRSRHELAAFLGVTEDFLQQAISYYIDKYGLSAQVGHRTVVFEPLGVLDLFDYTCFVC</sequence>
<evidence type="ECO:0000259" key="1">
    <source>
        <dbReference type="Pfam" id="PF06114"/>
    </source>
</evidence>
<protein>
    <submittedName>
        <fullName evidence="2">ImmA/IrrE family metallo-endopeptidase</fullName>
    </submittedName>
</protein>
<dbReference type="Pfam" id="PF06114">
    <property type="entry name" value="Peptidase_M78"/>
    <property type="match status" value="1"/>
</dbReference>
<keyword evidence="3" id="KW-1185">Reference proteome</keyword>
<dbReference type="AlphaFoldDB" id="A0A6C0G6T3"/>
<dbReference type="InterPro" id="IPR010359">
    <property type="entry name" value="IrrE_HExxH"/>
</dbReference>
<reference evidence="2 3" key="1">
    <citation type="submission" date="2020-01" db="EMBL/GenBank/DDBJ databases">
        <title>Paenibacillus sp. nov., isolated from tomato rhizosphere.</title>
        <authorList>
            <person name="Weon H.-Y."/>
            <person name="Lee S.A."/>
        </authorList>
    </citation>
    <scope>NUCLEOTIDE SEQUENCE [LARGE SCALE GENOMIC DNA]</scope>
    <source>
        <strain evidence="2 3">12200R-189</strain>
    </source>
</reference>
<dbReference type="Proteomes" id="UP000476064">
    <property type="component" value="Chromosome"/>
</dbReference>